<sequence>MVDRSHPNGVYPGPRNARIQLARIAAALGRPVEELTLDSGDRDDLTGAAELLSLWFAIADADARAEVLAVARAAAAER</sequence>
<dbReference type="AlphaFoldDB" id="A0A564G228"/>
<protein>
    <submittedName>
        <fullName evidence="2">Uncharacterized protein</fullName>
    </submittedName>
</protein>
<accession>A0A564G228</accession>
<gene>
    <name evidence="1" type="ORF">IFDJLNFL_4762</name>
    <name evidence="2" type="ORF">MTDSW087_03908</name>
</gene>
<keyword evidence="4" id="KW-1185">Reference proteome</keyword>
<dbReference type="EMBL" id="BPQI01000172">
    <property type="protein sequence ID" value="GJD58836.1"/>
    <property type="molecule type" value="Genomic_DNA"/>
</dbReference>
<evidence type="ECO:0000313" key="2">
    <source>
        <dbReference type="EMBL" id="VUF14192.1"/>
    </source>
</evidence>
<organism evidence="2 3">
    <name type="scientific">Methylobacterium dankookense</name>
    <dbReference type="NCBI Taxonomy" id="560405"/>
    <lineage>
        <taxon>Bacteria</taxon>
        <taxon>Pseudomonadati</taxon>
        <taxon>Pseudomonadota</taxon>
        <taxon>Alphaproteobacteria</taxon>
        <taxon>Hyphomicrobiales</taxon>
        <taxon>Methylobacteriaceae</taxon>
        <taxon>Methylobacterium</taxon>
    </lineage>
</organism>
<reference evidence="1" key="3">
    <citation type="submission" date="2021-08" db="EMBL/GenBank/DDBJ databases">
        <authorList>
            <person name="Tani A."/>
            <person name="Ola A."/>
            <person name="Ogura Y."/>
            <person name="Katsura K."/>
            <person name="Hayashi T."/>
        </authorList>
    </citation>
    <scope>NUCLEOTIDE SEQUENCE</scope>
    <source>
        <strain evidence="1">DSM 22415</strain>
    </source>
</reference>
<evidence type="ECO:0000313" key="4">
    <source>
        <dbReference type="Proteomes" id="UP001055303"/>
    </source>
</evidence>
<proteinExistence type="predicted"/>
<reference evidence="1" key="2">
    <citation type="journal article" date="2021" name="Front. Microbiol.">
        <title>Comprehensive Comparative Genomics and Phenotyping of Methylobacterium Species.</title>
        <authorList>
            <person name="Alessa O."/>
            <person name="Ogura Y."/>
            <person name="Fujitani Y."/>
            <person name="Takami H."/>
            <person name="Hayashi T."/>
            <person name="Sahin N."/>
            <person name="Tani A."/>
        </authorList>
    </citation>
    <scope>NUCLEOTIDE SEQUENCE</scope>
    <source>
        <strain evidence="1">DSM 22415</strain>
    </source>
</reference>
<dbReference type="Proteomes" id="UP001055303">
    <property type="component" value="Unassembled WGS sequence"/>
</dbReference>
<dbReference type="Proteomes" id="UP000401717">
    <property type="component" value="Unassembled WGS sequence"/>
</dbReference>
<dbReference type="RefSeq" id="WP_144766566.1">
    <property type="nucleotide sequence ID" value="NZ_BPQI01000172.1"/>
</dbReference>
<reference evidence="2 3" key="1">
    <citation type="submission" date="2019-06" db="EMBL/GenBank/DDBJ databases">
        <authorList>
            <person name="Rodrigo-Torres L."/>
            <person name="Arahal R. D."/>
            <person name="Lucena T."/>
        </authorList>
    </citation>
    <scope>NUCLEOTIDE SEQUENCE [LARGE SCALE GENOMIC DNA]</scope>
    <source>
        <strain evidence="2 3">SW08-7</strain>
    </source>
</reference>
<evidence type="ECO:0000313" key="3">
    <source>
        <dbReference type="Proteomes" id="UP000401717"/>
    </source>
</evidence>
<dbReference type="EMBL" id="CABFVH010000029">
    <property type="protein sequence ID" value="VUF14192.1"/>
    <property type="molecule type" value="Genomic_DNA"/>
</dbReference>
<name>A0A564G228_9HYPH</name>
<evidence type="ECO:0000313" key="1">
    <source>
        <dbReference type="EMBL" id="GJD58836.1"/>
    </source>
</evidence>